<keyword evidence="3" id="KW-1185">Reference proteome</keyword>
<organism evidence="2 3">
    <name type="scientific">Microbacterium telephonicum</name>
    <dbReference type="NCBI Taxonomy" id="1714841"/>
    <lineage>
        <taxon>Bacteria</taxon>
        <taxon>Bacillati</taxon>
        <taxon>Actinomycetota</taxon>
        <taxon>Actinomycetes</taxon>
        <taxon>Micrococcales</taxon>
        <taxon>Microbacteriaceae</taxon>
        <taxon>Microbacterium</taxon>
    </lineage>
</organism>
<dbReference type="EMBL" id="RCDB01000001">
    <property type="protein sequence ID" value="RLK52641.1"/>
    <property type="molecule type" value="Genomic_DNA"/>
</dbReference>
<protein>
    <submittedName>
        <fullName evidence="2">Uncharacterized protein</fullName>
    </submittedName>
</protein>
<gene>
    <name evidence="2" type="ORF">C7474_0594</name>
</gene>
<name>A0A498CKM6_9MICO</name>
<proteinExistence type="predicted"/>
<evidence type="ECO:0000313" key="2">
    <source>
        <dbReference type="EMBL" id="RLK52641.1"/>
    </source>
</evidence>
<evidence type="ECO:0000256" key="1">
    <source>
        <dbReference type="SAM" id="MobiDB-lite"/>
    </source>
</evidence>
<accession>A0A498CKM6</accession>
<sequence>MTGEPAVVPARGWAVLGRLHPDGAGIPETDDGLVVTGVPQTGVLPLLPSTPGGPHRASARSPRIPSRSITRPTSPRGVWMD</sequence>
<comment type="caution">
    <text evidence="2">The sequence shown here is derived from an EMBL/GenBank/DDBJ whole genome shotgun (WGS) entry which is preliminary data.</text>
</comment>
<reference evidence="2 3" key="1">
    <citation type="journal article" date="2015" name="Stand. Genomic Sci.">
        <title>Genomic Encyclopedia of Bacterial and Archaeal Type Strains, Phase III: the genomes of soil and plant-associated and newly described type strains.</title>
        <authorList>
            <person name="Whitman W.B."/>
            <person name="Woyke T."/>
            <person name="Klenk H.P."/>
            <person name="Zhou Y."/>
            <person name="Lilburn T.G."/>
            <person name="Beck B.J."/>
            <person name="De Vos P."/>
            <person name="Vandamme P."/>
            <person name="Eisen J.A."/>
            <person name="Garrity G."/>
            <person name="Hugenholtz P."/>
            <person name="Kyrpides N.C."/>
        </authorList>
    </citation>
    <scope>NUCLEOTIDE SEQUENCE [LARGE SCALE GENOMIC DNA]</scope>
    <source>
        <strain evidence="2 3">S2T63</strain>
    </source>
</reference>
<evidence type="ECO:0000313" key="3">
    <source>
        <dbReference type="Proteomes" id="UP000273158"/>
    </source>
</evidence>
<dbReference type="Proteomes" id="UP000273158">
    <property type="component" value="Unassembled WGS sequence"/>
</dbReference>
<feature type="compositionally biased region" description="Low complexity" evidence="1">
    <location>
        <begin position="59"/>
        <end position="81"/>
    </location>
</feature>
<feature type="region of interest" description="Disordered" evidence="1">
    <location>
        <begin position="45"/>
        <end position="81"/>
    </location>
</feature>
<dbReference type="AlphaFoldDB" id="A0A498CKM6"/>